<dbReference type="Proteomes" id="UP000310458">
    <property type="component" value="Unassembled WGS sequence"/>
</dbReference>
<keyword evidence="3" id="KW-1185">Reference proteome</keyword>
<evidence type="ECO:0000313" key="2">
    <source>
        <dbReference type="EMBL" id="TLP95859.1"/>
    </source>
</evidence>
<organism evidence="2 3">
    <name type="scientific">Nesterenkonia salmonea</name>
    <dbReference type="NCBI Taxonomy" id="1804987"/>
    <lineage>
        <taxon>Bacteria</taxon>
        <taxon>Bacillati</taxon>
        <taxon>Actinomycetota</taxon>
        <taxon>Actinomycetes</taxon>
        <taxon>Micrococcales</taxon>
        <taxon>Micrococcaceae</taxon>
        <taxon>Nesterenkonia</taxon>
    </lineage>
</organism>
<sequence>MFSRSRSKRAVKKVKPGDGHTLKPFKVWQLLSRSLFFLPLRNQDGTKQFYAVSVDYFDWDGRADLYLNGRHEATSELPAAFPVPGGLVEVATSTVGLKRMHYVTETGLQQQLLPDQASAEGLRARLDANHPTLSRGIGAVSLVIMLIALLLGAPQVLELVTSIDVVADVAGTFTSPVELPAEANTVLSIAAVAAGIERALRLRHHWLLDGDFPVVND</sequence>
<evidence type="ECO:0000256" key="1">
    <source>
        <dbReference type="SAM" id="Phobius"/>
    </source>
</evidence>
<comment type="caution">
    <text evidence="2">The sequence shown here is derived from an EMBL/GenBank/DDBJ whole genome shotgun (WGS) entry which is preliminary data.</text>
</comment>
<dbReference type="RefSeq" id="WP_138253414.1">
    <property type="nucleotide sequence ID" value="NZ_VAVZ01000026.1"/>
</dbReference>
<evidence type="ECO:0000313" key="3">
    <source>
        <dbReference type="Proteomes" id="UP000310458"/>
    </source>
</evidence>
<dbReference type="AlphaFoldDB" id="A0A5R9B9N9"/>
<gene>
    <name evidence="2" type="ORF">FEF26_10105</name>
</gene>
<protein>
    <submittedName>
        <fullName evidence="2">Uncharacterized protein</fullName>
    </submittedName>
</protein>
<keyword evidence="1" id="KW-0472">Membrane</keyword>
<accession>A0A5R9B9N9</accession>
<reference evidence="2 3" key="1">
    <citation type="submission" date="2019-05" db="EMBL/GenBank/DDBJ databases">
        <title>Nesterenkonia sp. GY074 isolated from the Southern Atlantic Ocean.</title>
        <authorList>
            <person name="Zhang G."/>
        </authorList>
    </citation>
    <scope>NUCLEOTIDE SEQUENCE [LARGE SCALE GENOMIC DNA]</scope>
    <source>
        <strain evidence="2 3">GY074</strain>
    </source>
</reference>
<feature type="transmembrane region" description="Helical" evidence="1">
    <location>
        <begin position="133"/>
        <end position="153"/>
    </location>
</feature>
<keyword evidence="1" id="KW-1133">Transmembrane helix</keyword>
<name>A0A5R9B9N9_9MICC</name>
<keyword evidence="1" id="KW-0812">Transmembrane</keyword>
<proteinExistence type="predicted"/>
<dbReference type="OrthoDB" id="2716688at2"/>
<dbReference type="EMBL" id="VAVZ01000026">
    <property type="protein sequence ID" value="TLP95859.1"/>
    <property type="molecule type" value="Genomic_DNA"/>
</dbReference>